<keyword evidence="4" id="KW-1185">Reference proteome</keyword>
<feature type="region of interest" description="Disordered" evidence="1">
    <location>
        <begin position="1"/>
        <end position="24"/>
    </location>
</feature>
<evidence type="ECO:0000256" key="2">
    <source>
        <dbReference type="SAM" id="Phobius"/>
    </source>
</evidence>
<dbReference type="AlphaFoldDB" id="A0A1H4LWV0"/>
<evidence type="ECO:0000256" key="1">
    <source>
        <dbReference type="SAM" id="MobiDB-lite"/>
    </source>
</evidence>
<evidence type="ECO:0000313" key="4">
    <source>
        <dbReference type="Proteomes" id="UP000183561"/>
    </source>
</evidence>
<dbReference type="RefSeq" id="WP_244163542.1">
    <property type="nucleotide sequence ID" value="NZ_FNSV01000005.1"/>
</dbReference>
<keyword evidence="2" id="KW-1133">Transmembrane helix</keyword>
<sequence>MTAAVPDSPSADHRMCPSLDDNGIRKQRGSRLPAVSIALGALSVASFWVAGLGFLLGVAAVVCGAVATSRSAVADDEAASLRALLGVVAGAAGITVSAIALFPMPRTCEPRI</sequence>
<evidence type="ECO:0008006" key="5">
    <source>
        <dbReference type="Google" id="ProtNLM"/>
    </source>
</evidence>
<keyword evidence="2" id="KW-0472">Membrane</keyword>
<evidence type="ECO:0000313" key="3">
    <source>
        <dbReference type="EMBL" id="SEB75163.1"/>
    </source>
</evidence>
<organism evidence="3 4">
    <name type="scientific">Rhodococcus koreensis</name>
    <dbReference type="NCBI Taxonomy" id="99653"/>
    <lineage>
        <taxon>Bacteria</taxon>
        <taxon>Bacillati</taxon>
        <taxon>Actinomycetota</taxon>
        <taxon>Actinomycetes</taxon>
        <taxon>Mycobacteriales</taxon>
        <taxon>Nocardiaceae</taxon>
        <taxon>Rhodococcus</taxon>
    </lineage>
</organism>
<accession>A0A1H4LWV0</accession>
<proteinExistence type="predicted"/>
<gene>
    <name evidence="3" type="ORF">SAMN04490239_1508</name>
</gene>
<reference evidence="4" key="1">
    <citation type="submission" date="2016-10" db="EMBL/GenBank/DDBJ databases">
        <authorList>
            <person name="Varghese N."/>
            <person name="Submissions S."/>
        </authorList>
    </citation>
    <scope>NUCLEOTIDE SEQUENCE [LARGE SCALE GENOMIC DNA]</scope>
    <source>
        <strain evidence="4">DSM 44498</strain>
    </source>
</reference>
<name>A0A1H4LWV0_9NOCA</name>
<protein>
    <recommendedName>
        <fullName evidence="5">DUF4190 domain-containing protein</fullName>
    </recommendedName>
</protein>
<feature type="transmembrane region" description="Helical" evidence="2">
    <location>
        <begin position="34"/>
        <end position="67"/>
    </location>
</feature>
<feature type="transmembrane region" description="Helical" evidence="2">
    <location>
        <begin position="79"/>
        <end position="102"/>
    </location>
</feature>
<keyword evidence="2" id="KW-0812">Transmembrane</keyword>
<dbReference type="Proteomes" id="UP000183561">
    <property type="component" value="Unassembled WGS sequence"/>
</dbReference>
<dbReference type="EMBL" id="FNSV01000005">
    <property type="protein sequence ID" value="SEB75163.1"/>
    <property type="molecule type" value="Genomic_DNA"/>
</dbReference>